<sequence>MAISHGPSYDSDPSTVRGVPRGPRRVADNPYVIPNPDEQVCAASAREEKALEQRAEARHWKEPEERRVEEPEERRIEESYERRVEEPEERGIAEPHERRLEEPEEM</sequence>
<name>A0AAV7NB40_PLEWA</name>
<evidence type="ECO:0000313" key="3">
    <source>
        <dbReference type="Proteomes" id="UP001066276"/>
    </source>
</evidence>
<gene>
    <name evidence="2" type="ORF">NDU88_007297</name>
</gene>
<reference evidence="2" key="1">
    <citation type="journal article" date="2022" name="bioRxiv">
        <title>Sequencing and chromosome-scale assembly of the giantPleurodeles waltlgenome.</title>
        <authorList>
            <person name="Brown T."/>
            <person name="Elewa A."/>
            <person name="Iarovenko S."/>
            <person name="Subramanian E."/>
            <person name="Araus A.J."/>
            <person name="Petzold A."/>
            <person name="Susuki M."/>
            <person name="Suzuki K.-i.T."/>
            <person name="Hayashi T."/>
            <person name="Toyoda A."/>
            <person name="Oliveira C."/>
            <person name="Osipova E."/>
            <person name="Leigh N.D."/>
            <person name="Simon A."/>
            <person name="Yun M.H."/>
        </authorList>
    </citation>
    <scope>NUCLEOTIDE SEQUENCE</scope>
    <source>
        <strain evidence="2">20211129_DDA</strain>
        <tissue evidence="2">Liver</tissue>
    </source>
</reference>
<evidence type="ECO:0000256" key="1">
    <source>
        <dbReference type="SAM" id="MobiDB-lite"/>
    </source>
</evidence>
<proteinExistence type="predicted"/>
<dbReference type="AlphaFoldDB" id="A0AAV7NB40"/>
<dbReference type="EMBL" id="JANPWB010000013">
    <property type="protein sequence ID" value="KAJ1109940.1"/>
    <property type="molecule type" value="Genomic_DNA"/>
</dbReference>
<feature type="compositionally biased region" description="Basic and acidic residues" evidence="1">
    <location>
        <begin position="45"/>
        <end position="106"/>
    </location>
</feature>
<dbReference type="Proteomes" id="UP001066276">
    <property type="component" value="Chromosome 9"/>
</dbReference>
<organism evidence="2 3">
    <name type="scientific">Pleurodeles waltl</name>
    <name type="common">Iberian ribbed newt</name>
    <dbReference type="NCBI Taxonomy" id="8319"/>
    <lineage>
        <taxon>Eukaryota</taxon>
        <taxon>Metazoa</taxon>
        <taxon>Chordata</taxon>
        <taxon>Craniata</taxon>
        <taxon>Vertebrata</taxon>
        <taxon>Euteleostomi</taxon>
        <taxon>Amphibia</taxon>
        <taxon>Batrachia</taxon>
        <taxon>Caudata</taxon>
        <taxon>Salamandroidea</taxon>
        <taxon>Salamandridae</taxon>
        <taxon>Pleurodelinae</taxon>
        <taxon>Pleurodeles</taxon>
    </lineage>
</organism>
<protein>
    <submittedName>
        <fullName evidence="2">Uncharacterized protein</fullName>
    </submittedName>
</protein>
<feature type="region of interest" description="Disordered" evidence="1">
    <location>
        <begin position="1"/>
        <end position="106"/>
    </location>
</feature>
<comment type="caution">
    <text evidence="2">The sequence shown here is derived from an EMBL/GenBank/DDBJ whole genome shotgun (WGS) entry which is preliminary data.</text>
</comment>
<evidence type="ECO:0000313" key="2">
    <source>
        <dbReference type="EMBL" id="KAJ1109940.1"/>
    </source>
</evidence>
<keyword evidence="3" id="KW-1185">Reference proteome</keyword>
<accession>A0AAV7NB40</accession>